<keyword evidence="10" id="KW-1185">Reference proteome</keyword>
<name>A0A1T4PM39_9GAMM</name>
<dbReference type="Proteomes" id="UP000190061">
    <property type="component" value="Unassembled WGS sequence"/>
</dbReference>
<comment type="subcellular location">
    <subcellularLocation>
        <location evidence="4">Cell membrane</location>
        <topology evidence="4">Lipid-anchor</topology>
    </subcellularLocation>
</comment>
<dbReference type="AlphaFoldDB" id="A0A1T4PM39"/>
<keyword evidence="4 9" id="KW-0449">Lipoprotein</keyword>
<dbReference type="PANTHER" id="PTHR34183:SF1">
    <property type="entry name" value="ENDOLYTIC PEPTIDOGLYCAN TRANSGLYCOSYLASE RLPA"/>
    <property type="match status" value="1"/>
</dbReference>
<dbReference type="Gene3D" id="2.40.40.10">
    <property type="entry name" value="RlpA-like domain"/>
    <property type="match status" value="1"/>
</dbReference>
<dbReference type="InterPro" id="IPR007730">
    <property type="entry name" value="SPOR-like_dom"/>
</dbReference>
<dbReference type="Pfam" id="PF05036">
    <property type="entry name" value="SPOR"/>
    <property type="match status" value="1"/>
</dbReference>
<organism evidence="9 10">
    <name type="scientific">Lysobacter spongiicola DSM 21749</name>
    <dbReference type="NCBI Taxonomy" id="1122188"/>
    <lineage>
        <taxon>Bacteria</taxon>
        <taxon>Pseudomonadati</taxon>
        <taxon>Pseudomonadota</taxon>
        <taxon>Gammaproteobacteria</taxon>
        <taxon>Lysobacterales</taxon>
        <taxon>Lysobacteraceae</taxon>
        <taxon>Novilysobacter</taxon>
    </lineage>
</organism>
<dbReference type="InterPro" id="IPR009009">
    <property type="entry name" value="RlpA-like_DPBB"/>
</dbReference>
<comment type="similarity">
    <text evidence="4 5">Belongs to the RlpA family.</text>
</comment>
<accession>A0A1T4PM39</accession>
<protein>
    <recommendedName>
        <fullName evidence="4">Endolytic peptidoglycan transglycosylase RlpA</fullName>
        <ecNumber evidence="4">4.2.2.-</ecNumber>
    </recommendedName>
</protein>
<evidence type="ECO:0000256" key="3">
    <source>
        <dbReference type="ARBA" id="ARBA00023316"/>
    </source>
</evidence>
<evidence type="ECO:0000256" key="5">
    <source>
        <dbReference type="RuleBase" id="RU003495"/>
    </source>
</evidence>
<dbReference type="InterPro" id="IPR034718">
    <property type="entry name" value="RlpA"/>
</dbReference>
<dbReference type="GO" id="GO:0071555">
    <property type="term" value="P:cell wall organization"/>
    <property type="evidence" value="ECO:0007669"/>
    <property type="project" value="UniProtKB-KW"/>
</dbReference>
<dbReference type="EMBL" id="FUXP01000003">
    <property type="protein sequence ID" value="SJZ92654.1"/>
    <property type="molecule type" value="Genomic_DNA"/>
</dbReference>
<keyword evidence="4" id="KW-0472">Membrane</keyword>
<dbReference type="Gene3D" id="3.30.70.1070">
    <property type="entry name" value="Sporulation related repeat"/>
    <property type="match status" value="1"/>
</dbReference>
<keyword evidence="1 7" id="KW-0732">Signal</keyword>
<dbReference type="GO" id="GO:0000270">
    <property type="term" value="P:peptidoglycan metabolic process"/>
    <property type="evidence" value="ECO:0007669"/>
    <property type="project" value="UniProtKB-UniRule"/>
</dbReference>
<gene>
    <name evidence="4" type="primary">rlpA</name>
    <name evidence="9" type="ORF">SAMN02745674_01272</name>
</gene>
<sequence length="367" mass="37995">MKRARAALAALACLLALAGCAGAPKKTGPDASGAPAVGAPGSKVAKRSPYPPAQEDPRKRGDYTAGGLYAPHIADSAPAEDIDVSLIPEPQVVAEPPSRYGNRPTYSVLGKSYKVLDRAEGYVEQGLASYYGKKFHGRRTSNMEVYDMYAFTAAHKTLPLPSFARVTNLENGRSVVVRVNDRGPFHKGRIIDLSYAAAVKLGITRAGTGRVEVEALVPGEQATMLAAGPEPSPASPPSAPVVIAPAPAAASTLDRFVEALPAEAGAESSAGNSADNPVAVTPAPTPVARGTGSVVLQVASFAARANADRALAMLRNAGIDGATLHDGGTDGRPLWRLRVGPVDEAVIPLFTRRIAGLGFGTPQPVRE</sequence>
<dbReference type="GO" id="GO:0042834">
    <property type="term" value="F:peptidoglycan binding"/>
    <property type="evidence" value="ECO:0007669"/>
    <property type="project" value="InterPro"/>
</dbReference>
<dbReference type="RefSeq" id="WP_078757866.1">
    <property type="nucleotide sequence ID" value="NZ_FUXP01000003.1"/>
</dbReference>
<dbReference type="GO" id="GO:0009279">
    <property type="term" value="C:cell outer membrane"/>
    <property type="evidence" value="ECO:0007669"/>
    <property type="project" value="TreeGrafter"/>
</dbReference>
<evidence type="ECO:0000256" key="4">
    <source>
        <dbReference type="HAMAP-Rule" id="MF_02071"/>
    </source>
</evidence>
<dbReference type="CDD" id="cd22268">
    <property type="entry name" value="DPBB_RlpA-like"/>
    <property type="match status" value="1"/>
</dbReference>
<reference evidence="9 10" key="1">
    <citation type="submission" date="2017-02" db="EMBL/GenBank/DDBJ databases">
        <authorList>
            <person name="Peterson S.W."/>
        </authorList>
    </citation>
    <scope>NUCLEOTIDE SEQUENCE [LARGE SCALE GENOMIC DNA]</scope>
    <source>
        <strain evidence="9 10">DSM 21749</strain>
    </source>
</reference>
<feature type="region of interest" description="Disordered" evidence="6">
    <location>
        <begin position="24"/>
        <end position="65"/>
    </location>
</feature>
<keyword evidence="4" id="KW-1003">Cell membrane</keyword>
<feature type="chain" id="PRO_5013417258" description="Endolytic peptidoglycan transglycosylase RlpA" evidence="7">
    <location>
        <begin position="24"/>
        <end position="367"/>
    </location>
</feature>
<keyword evidence="4" id="KW-0564">Palmitate</keyword>
<dbReference type="PROSITE" id="PS51724">
    <property type="entry name" value="SPOR"/>
    <property type="match status" value="1"/>
</dbReference>
<keyword evidence="3 4" id="KW-0961">Cell wall biogenesis/degradation</keyword>
<dbReference type="HAMAP" id="MF_02071">
    <property type="entry name" value="RlpA"/>
    <property type="match status" value="1"/>
</dbReference>
<dbReference type="Pfam" id="PF03330">
    <property type="entry name" value="DPBB_1"/>
    <property type="match status" value="1"/>
</dbReference>
<dbReference type="NCBIfam" id="TIGR00413">
    <property type="entry name" value="rlpA"/>
    <property type="match status" value="1"/>
</dbReference>
<dbReference type="SUPFAM" id="SSF50685">
    <property type="entry name" value="Barwin-like endoglucanases"/>
    <property type="match status" value="1"/>
</dbReference>
<evidence type="ECO:0000256" key="7">
    <source>
        <dbReference type="SAM" id="SignalP"/>
    </source>
</evidence>
<dbReference type="GO" id="GO:0008932">
    <property type="term" value="F:lytic endotransglycosylase activity"/>
    <property type="evidence" value="ECO:0007669"/>
    <property type="project" value="UniProtKB-UniRule"/>
</dbReference>
<dbReference type="InterPro" id="IPR036908">
    <property type="entry name" value="RlpA-like_sf"/>
</dbReference>
<dbReference type="InterPro" id="IPR012997">
    <property type="entry name" value="RplA"/>
</dbReference>
<dbReference type="SUPFAM" id="SSF110997">
    <property type="entry name" value="Sporulation related repeat"/>
    <property type="match status" value="1"/>
</dbReference>
<evidence type="ECO:0000256" key="6">
    <source>
        <dbReference type="SAM" id="MobiDB-lite"/>
    </source>
</evidence>
<evidence type="ECO:0000313" key="10">
    <source>
        <dbReference type="Proteomes" id="UP000190061"/>
    </source>
</evidence>
<evidence type="ECO:0000259" key="8">
    <source>
        <dbReference type="PROSITE" id="PS51724"/>
    </source>
</evidence>
<dbReference type="PANTHER" id="PTHR34183">
    <property type="entry name" value="ENDOLYTIC PEPTIDOGLYCAN TRANSGLYCOSYLASE RLPA"/>
    <property type="match status" value="1"/>
</dbReference>
<feature type="region of interest" description="Disordered" evidence="6">
    <location>
        <begin position="264"/>
        <end position="286"/>
    </location>
</feature>
<feature type="signal peptide" evidence="7">
    <location>
        <begin position="1"/>
        <end position="23"/>
    </location>
</feature>
<dbReference type="STRING" id="1122188.SAMN02745674_01272"/>
<proteinExistence type="inferred from homology"/>
<dbReference type="OrthoDB" id="9779128at2"/>
<dbReference type="EC" id="4.2.2.-" evidence="4"/>
<evidence type="ECO:0000256" key="1">
    <source>
        <dbReference type="ARBA" id="ARBA00022729"/>
    </source>
</evidence>
<comment type="function">
    <text evidence="4">Lytic transglycosylase with a strong preference for naked glycan strands that lack stem peptides.</text>
</comment>
<keyword evidence="2 4" id="KW-0456">Lyase</keyword>
<feature type="domain" description="SPOR" evidence="8">
    <location>
        <begin position="288"/>
        <end position="367"/>
    </location>
</feature>
<dbReference type="GO" id="GO:0005886">
    <property type="term" value="C:plasma membrane"/>
    <property type="evidence" value="ECO:0007669"/>
    <property type="project" value="UniProtKB-SubCell"/>
</dbReference>
<feature type="compositionally biased region" description="Low complexity" evidence="6">
    <location>
        <begin position="31"/>
        <end position="43"/>
    </location>
</feature>
<dbReference type="PROSITE" id="PS51257">
    <property type="entry name" value="PROKAR_LIPOPROTEIN"/>
    <property type="match status" value="1"/>
</dbReference>
<dbReference type="FunFam" id="2.40.40.10:FF:000003">
    <property type="entry name" value="Endolytic peptidoglycan transglycosylase RlpA"/>
    <property type="match status" value="1"/>
</dbReference>
<evidence type="ECO:0000256" key="2">
    <source>
        <dbReference type="ARBA" id="ARBA00023239"/>
    </source>
</evidence>
<dbReference type="InterPro" id="IPR036680">
    <property type="entry name" value="SPOR-like_sf"/>
</dbReference>
<evidence type="ECO:0000313" key="9">
    <source>
        <dbReference type="EMBL" id="SJZ92654.1"/>
    </source>
</evidence>